<dbReference type="PRINTS" id="PR01036">
    <property type="entry name" value="TCRTETB"/>
</dbReference>
<dbReference type="AlphaFoldDB" id="A0A3B9IHI7"/>
<name>A0A3B9IHI7_9PROT</name>
<comment type="subcellular location">
    <subcellularLocation>
        <location evidence="1">Membrane</location>
        <topology evidence="1">Multi-pass membrane protein</topology>
    </subcellularLocation>
</comment>
<dbReference type="PANTHER" id="PTHR42718">
    <property type="entry name" value="MAJOR FACILITATOR SUPERFAMILY MULTIDRUG TRANSPORTER MFSC"/>
    <property type="match status" value="1"/>
</dbReference>
<reference evidence="7 8" key="1">
    <citation type="journal article" date="2018" name="Nat. Biotechnol.">
        <title>A standardized bacterial taxonomy based on genome phylogeny substantially revises the tree of life.</title>
        <authorList>
            <person name="Parks D.H."/>
            <person name="Chuvochina M."/>
            <person name="Waite D.W."/>
            <person name="Rinke C."/>
            <person name="Skarshewski A."/>
            <person name="Chaumeil P.A."/>
            <person name="Hugenholtz P."/>
        </authorList>
    </citation>
    <scope>NUCLEOTIDE SEQUENCE [LARGE SCALE GENOMIC DNA]</scope>
    <source>
        <strain evidence="7">UBA8739</strain>
    </source>
</reference>
<feature type="transmembrane region" description="Helical" evidence="5">
    <location>
        <begin position="409"/>
        <end position="427"/>
    </location>
</feature>
<evidence type="ECO:0000256" key="2">
    <source>
        <dbReference type="ARBA" id="ARBA00022692"/>
    </source>
</evidence>
<dbReference type="Proteomes" id="UP000257706">
    <property type="component" value="Unassembled WGS sequence"/>
</dbReference>
<feature type="transmembrane region" description="Helical" evidence="5">
    <location>
        <begin position="110"/>
        <end position="128"/>
    </location>
</feature>
<feature type="transmembrane region" description="Helical" evidence="5">
    <location>
        <begin position="202"/>
        <end position="219"/>
    </location>
</feature>
<keyword evidence="4 5" id="KW-0472">Membrane</keyword>
<keyword evidence="3 5" id="KW-1133">Transmembrane helix</keyword>
<dbReference type="PROSITE" id="PS50850">
    <property type="entry name" value="MFS"/>
    <property type="match status" value="1"/>
</dbReference>
<feature type="transmembrane region" description="Helical" evidence="5">
    <location>
        <begin position="334"/>
        <end position="354"/>
    </location>
</feature>
<dbReference type="PANTHER" id="PTHR42718:SF49">
    <property type="entry name" value="EXPORT PROTEIN"/>
    <property type="match status" value="1"/>
</dbReference>
<feature type="transmembrane region" description="Helical" evidence="5">
    <location>
        <begin position="304"/>
        <end position="322"/>
    </location>
</feature>
<dbReference type="SUPFAM" id="SSF103473">
    <property type="entry name" value="MFS general substrate transporter"/>
    <property type="match status" value="1"/>
</dbReference>
<feature type="domain" description="Major facilitator superfamily (MFS) profile" evidence="6">
    <location>
        <begin position="15"/>
        <end position="496"/>
    </location>
</feature>
<keyword evidence="2 5" id="KW-0812">Transmembrane</keyword>
<evidence type="ECO:0000256" key="3">
    <source>
        <dbReference type="ARBA" id="ARBA00022989"/>
    </source>
</evidence>
<dbReference type="EMBL" id="DMAI01000125">
    <property type="protein sequence ID" value="HAE47341.1"/>
    <property type="molecule type" value="Genomic_DNA"/>
</dbReference>
<evidence type="ECO:0000256" key="4">
    <source>
        <dbReference type="ARBA" id="ARBA00023136"/>
    </source>
</evidence>
<dbReference type="GO" id="GO:0016020">
    <property type="term" value="C:membrane"/>
    <property type="evidence" value="ECO:0007669"/>
    <property type="project" value="UniProtKB-SubCell"/>
</dbReference>
<evidence type="ECO:0000313" key="8">
    <source>
        <dbReference type="Proteomes" id="UP000257706"/>
    </source>
</evidence>
<dbReference type="GO" id="GO:0022857">
    <property type="term" value="F:transmembrane transporter activity"/>
    <property type="evidence" value="ECO:0007669"/>
    <property type="project" value="InterPro"/>
</dbReference>
<dbReference type="Gene3D" id="1.20.1720.10">
    <property type="entry name" value="Multidrug resistance protein D"/>
    <property type="match status" value="2"/>
</dbReference>
<protein>
    <submittedName>
        <fullName evidence="7">MFS transporter</fullName>
    </submittedName>
</protein>
<gene>
    <name evidence="7" type="ORF">DCK97_07970</name>
</gene>
<dbReference type="InterPro" id="IPR011701">
    <property type="entry name" value="MFS"/>
</dbReference>
<organism evidence="7 8">
    <name type="scientific">Tistrella mobilis</name>
    <dbReference type="NCBI Taxonomy" id="171437"/>
    <lineage>
        <taxon>Bacteria</taxon>
        <taxon>Pseudomonadati</taxon>
        <taxon>Pseudomonadota</taxon>
        <taxon>Alphaproteobacteria</taxon>
        <taxon>Geminicoccales</taxon>
        <taxon>Geminicoccaceae</taxon>
        <taxon>Tistrella</taxon>
    </lineage>
</organism>
<feature type="transmembrane region" description="Helical" evidence="5">
    <location>
        <begin position="268"/>
        <end position="292"/>
    </location>
</feature>
<feature type="transmembrane region" description="Helical" evidence="5">
    <location>
        <begin position="472"/>
        <end position="492"/>
    </location>
</feature>
<proteinExistence type="predicted"/>
<feature type="transmembrane region" description="Helical" evidence="5">
    <location>
        <begin position="231"/>
        <end position="247"/>
    </location>
</feature>
<feature type="transmembrane region" description="Helical" evidence="5">
    <location>
        <begin position="80"/>
        <end position="98"/>
    </location>
</feature>
<dbReference type="InterPro" id="IPR036259">
    <property type="entry name" value="MFS_trans_sf"/>
</dbReference>
<feature type="transmembrane region" description="Helical" evidence="5">
    <location>
        <begin position="168"/>
        <end position="190"/>
    </location>
</feature>
<evidence type="ECO:0000259" key="6">
    <source>
        <dbReference type="PROSITE" id="PS50850"/>
    </source>
</evidence>
<dbReference type="Pfam" id="PF07690">
    <property type="entry name" value="MFS_1"/>
    <property type="match status" value="1"/>
</dbReference>
<evidence type="ECO:0000313" key="7">
    <source>
        <dbReference type="EMBL" id="HAE47341.1"/>
    </source>
</evidence>
<accession>A0A3B9IHI7</accession>
<comment type="caution">
    <text evidence="7">The sequence shown here is derived from an EMBL/GenBank/DDBJ whole genome shotgun (WGS) entry which is preliminary data.</text>
</comment>
<feature type="transmembrane region" description="Helical" evidence="5">
    <location>
        <begin position="360"/>
        <end position="388"/>
    </location>
</feature>
<sequence length="506" mass="50489">MSRMINPPRRHPGAALLAVCLAAAAMPLTFTGTAVALPAIARDLSGSPVALAWVTNAFMLTFGACLMAAGALADAHGRRRVFLAGTGGFTLASAAAGLAPDILTLDLARAAQGLAAAAAFSGGMAALAQTVEGPARLRAFSLVGTAFGVGLAFGPIASGAIIDAAGWRMIFALVAALGLAACLAGARALTESRDPAATGLDRPGAVAFTLALTLLTFATLQGPESGWDDPLVILLLAGALLGFHAFIRIERRQARPMLDLSLFRNPRFAGVQLLAAAPAYGFVVLLVLLPVRFAGLDGMTATEAGGMMIALSAPLLVVPLLAGRAARWISPARLCGGGLVINAAGLAWAALLPADAAPQALIGPLVTIGIGIGLPWGLMDGLAVSVVASDRAGMATGIFSTIRVAGEGIALAVVGALLSGLTLAQLAGAGPMDATRLAARRLVAGDAAAAGAALPALDHAALLAHFDTAFDLLLLILAAVTLATALVVFLMLGRGGKRAAACASGI</sequence>
<evidence type="ECO:0000256" key="5">
    <source>
        <dbReference type="SAM" id="Phobius"/>
    </source>
</evidence>
<dbReference type="CDD" id="cd17321">
    <property type="entry name" value="MFS_MMR_MDR_like"/>
    <property type="match status" value="1"/>
</dbReference>
<feature type="transmembrane region" description="Helical" evidence="5">
    <location>
        <begin position="140"/>
        <end position="162"/>
    </location>
</feature>
<feature type="transmembrane region" description="Helical" evidence="5">
    <location>
        <begin position="52"/>
        <end position="73"/>
    </location>
</feature>
<dbReference type="InterPro" id="IPR020846">
    <property type="entry name" value="MFS_dom"/>
</dbReference>
<evidence type="ECO:0000256" key="1">
    <source>
        <dbReference type="ARBA" id="ARBA00004141"/>
    </source>
</evidence>